<keyword evidence="6" id="KW-1185">Reference proteome</keyword>
<feature type="domain" description="PhoH-like protein" evidence="4">
    <location>
        <begin position="6"/>
        <end position="206"/>
    </location>
</feature>
<sequence>MVKEFQPVTQKQKLLYNALDNKEIELVGVFGPSGTGKSFVVLLYGIKAVKEGKFNRLVVARPLVSLLQSRVYNSVELGSLFFELASSYLTDIVSGYVDEGTIRELSASGKLVFIDPSFLTGRTFDDSLVFLDDVQFLDPSILPEAIIRVGSNSKLVIAGDPVMQALAGNENNTAIIARELLLGEEKALVIDMGVEDIVRPGSKRGFKLALEAKLRRRPLTEDEQRVKSILLSHAPDAEVVSVVWLKDLKEKFGAKTAPDVLVIAKEDTLSRLIGKKGERINKAQEEAGVQIRGIELTNDLSEIVKAIHPVGWIRKHIVKVELAGAELEVHVNSEEYGAFVGKGGSYVRFLDEALKRMLGIGVRGRHAEPPRVEEKKKKRK</sequence>
<organism evidence="5 6">
    <name type="scientific">Infirmifilum lucidum</name>
    <dbReference type="NCBI Taxonomy" id="2776706"/>
    <lineage>
        <taxon>Archaea</taxon>
        <taxon>Thermoproteota</taxon>
        <taxon>Thermoprotei</taxon>
        <taxon>Thermofilales</taxon>
        <taxon>Thermofilaceae</taxon>
        <taxon>Infirmifilum</taxon>
    </lineage>
</organism>
<dbReference type="InParanoid" id="A0A7L9FKZ1"/>
<name>A0A7L9FKZ1_9CREN</name>
<dbReference type="SUPFAM" id="SSF52540">
    <property type="entry name" value="P-loop containing nucleoside triphosphate hydrolases"/>
    <property type="match status" value="1"/>
</dbReference>
<dbReference type="Proteomes" id="UP000594121">
    <property type="component" value="Chromosome"/>
</dbReference>
<evidence type="ECO:0000256" key="1">
    <source>
        <dbReference type="ARBA" id="ARBA00022741"/>
    </source>
</evidence>
<evidence type="ECO:0000259" key="4">
    <source>
        <dbReference type="Pfam" id="PF02562"/>
    </source>
</evidence>
<dbReference type="InterPro" id="IPR027417">
    <property type="entry name" value="P-loop_NTPase"/>
</dbReference>
<evidence type="ECO:0000313" key="5">
    <source>
        <dbReference type="EMBL" id="QOJ79485.1"/>
    </source>
</evidence>
<dbReference type="PROSITE" id="PS50084">
    <property type="entry name" value="KH_TYPE_1"/>
    <property type="match status" value="1"/>
</dbReference>
<dbReference type="GeneID" id="59148873"/>
<dbReference type="KEGG" id="thel:IG193_03215"/>
<dbReference type="PANTHER" id="PTHR30473">
    <property type="entry name" value="PROTEIN PHOH"/>
    <property type="match status" value="1"/>
</dbReference>
<keyword evidence="3" id="KW-0694">RNA-binding</keyword>
<proteinExistence type="predicted"/>
<dbReference type="PANTHER" id="PTHR30473:SF2">
    <property type="entry name" value="PIN DOMAIN-CONTAINING PROTEIN"/>
    <property type="match status" value="1"/>
</dbReference>
<gene>
    <name evidence="5" type="ORF">IG193_03215</name>
</gene>
<dbReference type="GO" id="GO:0003723">
    <property type="term" value="F:RNA binding"/>
    <property type="evidence" value="ECO:0007669"/>
    <property type="project" value="UniProtKB-UniRule"/>
</dbReference>
<dbReference type="RefSeq" id="WP_192819457.1">
    <property type="nucleotide sequence ID" value="NZ_CP062310.1"/>
</dbReference>
<dbReference type="InterPro" id="IPR051451">
    <property type="entry name" value="PhoH2-like"/>
</dbReference>
<keyword evidence="1" id="KW-0547">Nucleotide-binding</keyword>
<reference evidence="5 6" key="1">
    <citation type="submission" date="2020-10" db="EMBL/GenBank/DDBJ databases">
        <title>Thermofilum lucidum 3507LT sp. nov. a novel member of Thermofilaceae family isolated from Chile hot spring, and proposal of description order Thermofilales.</title>
        <authorList>
            <person name="Zayulina K.S."/>
            <person name="Elcheninov A.G."/>
            <person name="Toshchakov S.V."/>
            <person name="Kublanov I.V."/>
        </authorList>
    </citation>
    <scope>NUCLEOTIDE SEQUENCE [LARGE SCALE GENOMIC DNA]</scope>
    <source>
        <strain evidence="5 6">3507LT</strain>
    </source>
</reference>
<dbReference type="EMBL" id="CP062310">
    <property type="protein sequence ID" value="QOJ79485.1"/>
    <property type="molecule type" value="Genomic_DNA"/>
</dbReference>
<dbReference type="Gene3D" id="3.40.50.300">
    <property type="entry name" value="P-loop containing nucleotide triphosphate hydrolases"/>
    <property type="match status" value="1"/>
</dbReference>
<evidence type="ECO:0000256" key="3">
    <source>
        <dbReference type="PROSITE-ProRule" id="PRU00117"/>
    </source>
</evidence>
<evidence type="ECO:0000256" key="2">
    <source>
        <dbReference type="ARBA" id="ARBA00022840"/>
    </source>
</evidence>
<dbReference type="GO" id="GO:0005829">
    <property type="term" value="C:cytosol"/>
    <property type="evidence" value="ECO:0007669"/>
    <property type="project" value="TreeGrafter"/>
</dbReference>
<dbReference type="InterPro" id="IPR003714">
    <property type="entry name" value="PhoH"/>
</dbReference>
<dbReference type="GO" id="GO:0005524">
    <property type="term" value="F:ATP binding"/>
    <property type="evidence" value="ECO:0007669"/>
    <property type="project" value="UniProtKB-KW"/>
</dbReference>
<protein>
    <submittedName>
        <fullName evidence="5">PhoH family protein</fullName>
    </submittedName>
</protein>
<evidence type="ECO:0000313" key="6">
    <source>
        <dbReference type="Proteomes" id="UP000594121"/>
    </source>
</evidence>
<keyword evidence="2" id="KW-0067">ATP-binding</keyword>
<accession>A0A7L9FKZ1</accession>
<dbReference type="AlphaFoldDB" id="A0A7L9FKZ1"/>
<dbReference type="Pfam" id="PF02562">
    <property type="entry name" value="PhoH"/>
    <property type="match status" value="1"/>
</dbReference>